<feature type="region of interest" description="Disordered" evidence="1">
    <location>
        <begin position="363"/>
        <end position="435"/>
    </location>
</feature>
<dbReference type="PANTHER" id="PTHR20916">
    <property type="entry name" value="CYSTEINE AND GLYCINE-RICH PROTEIN 2 BINDING PROTEIN"/>
    <property type="match status" value="1"/>
</dbReference>
<dbReference type="Gene3D" id="2.30.30.490">
    <property type="match status" value="1"/>
</dbReference>
<feature type="compositionally biased region" description="Basic and acidic residues" evidence="1">
    <location>
        <begin position="69"/>
        <end position="82"/>
    </location>
</feature>
<dbReference type="PANTHER" id="PTHR20916:SF18">
    <property type="entry name" value="IPT_TIG DOMAIN-CONTAINING PROTEIN"/>
    <property type="match status" value="1"/>
</dbReference>
<comment type="caution">
    <text evidence="2">The sequence shown here is derived from an EMBL/GenBank/DDBJ whole genome shotgun (WGS) entry which is preliminary data.</text>
</comment>
<sequence length="435" mass="49527">MQTINPNSFHFIHNNNNNSSDIDIVDSNDHNITFTMHRYLQPIIKNSSSSSSKKTTTKTFDDDFELKDSEQEELKRTNKDDYDNAIDIDNQPTSLPSPTIQSRQTSSTIQQQPQQQQQQQSSSAWRLGSSTCVLGERIAVVDSLEFYKGLKIKGIDYYTDSTVLLSFNDGNGGQNNNKPSVYKISSFYENITNKQLFIELIIVQRSDECGKKSSSAKQLFPTKRSISVKVTDITRITMCTIEPENQIKSKPSLPMNGFFCSDADYAELINAKGKKRSMYDKIIFSTPTSSQIDEGNNSSTQVVDQDEITPTQKRKSDFIDLEEFDFNNNNNNSNNDPSKEKLSKTADVQVKSKKDNIIKDIEQEEEEEEKEDILKEKPRRLKRLKKAKDNNNISIDIDSENDDNAQGNNHTSTSSSQERKLILSPQKKLKRKNHP</sequence>
<organism evidence="2 3">
    <name type="scientific">Polysphondylium violaceum</name>
    <dbReference type="NCBI Taxonomy" id="133409"/>
    <lineage>
        <taxon>Eukaryota</taxon>
        <taxon>Amoebozoa</taxon>
        <taxon>Evosea</taxon>
        <taxon>Eumycetozoa</taxon>
        <taxon>Dictyostelia</taxon>
        <taxon>Dictyosteliales</taxon>
        <taxon>Dictyosteliaceae</taxon>
        <taxon>Polysphondylium</taxon>
    </lineage>
</organism>
<feature type="compositionally biased region" description="Basic residues" evidence="1">
    <location>
        <begin position="377"/>
        <end position="386"/>
    </location>
</feature>
<feature type="region of interest" description="Disordered" evidence="1">
    <location>
        <begin position="69"/>
        <end position="123"/>
    </location>
</feature>
<evidence type="ECO:0000313" key="3">
    <source>
        <dbReference type="Proteomes" id="UP000695562"/>
    </source>
</evidence>
<dbReference type="Proteomes" id="UP000695562">
    <property type="component" value="Unassembled WGS sequence"/>
</dbReference>
<feature type="compositionally biased region" description="Polar residues" evidence="1">
    <location>
        <begin position="405"/>
        <end position="416"/>
    </location>
</feature>
<dbReference type="AlphaFoldDB" id="A0A8J4V454"/>
<name>A0A8J4V454_9MYCE</name>
<feature type="compositionally biased region" description="Basic and acidic residues" evidence="1">
    <location>
        <begin position="337"/>
        <end position="348"/>
    </location>
</feature>
<proteinExistence type="predicted"/>
<accession>A0A8J4V454</accession>
<protein>
    <submittedName>
        <fullName evidence="2">Uncharacterized protein</fullName>
    </submittedName>
</protein>
<feature type="compositionally biased region" description="Low complexity" evidence="1">
    <location>
        <begin position="96"/>
        <end position="123"/>
    </location>
</feature>
<dbReference type="EMBL" id="AJWJ01000035">
    <property type="protein sequence ID" value="KAF2077233.1"/>
    <property type="molecule type" value="Genomic_DNA"/>
</dbReference>
<keyword evidence="3" id="KW-1185">Reference proteome</keyword>
<feature type="region of interest" description="Disordered" evidence="1">
    <location>
        <begin position="288"/>
        <end position="348"/>
    </location>
</feature>
<dbReference type="InterPro" id="IPR043151">
    <property type="entry name" value="BAH_sf"/>
</dbReference>
<evidence type="ECO:0000313" key="2">
    <source>
        <dbReference type="EMBL" id="KAF2077233.1"/>
    </source>
</evidence>
<evidence type="ECO:0000256" key="1">
    <source>
        <dbReference type="SAM" id="MobiDB-lite"/>
    </source>
</evidence>
<gene>
    <name evidence="2" type="ORF">CYY_001487</name>
</gene>
<reference evidence="2" key="1">
    <citation type="submission" date="2020-01" db="EMBL/GenBank/DDBJ databases">
        <title>Development of genomics and gene disruption for Polysphondylium violaceum indicates a role for the polyketide synthase stlB in stalk morphogenesis.</title>
        <authorList>
            <person name="Narita B."/>
            <person name="Kawabe Y."/>
            <person name="Kin K."/>
            <person name="Saito T."/>
            <person name="Gibbs R."/>
            <person name="Kuspa A."/>
            <person name="Muzny D."/>
            <person name="Queller D."/>
            <person name="Richards S."/>
            <person name="Strassman J."/>
            <person name="Sucgang R."/>
            <person name="Worley K."/>
            <person name="Schaap P."/>
        </authorList>
    </citation>
    <scope>NUCLEOTIDE SEQUENCE</scope>
    <source>
        <strain evidence="2">QSvi11</strain>
    </source>
</reference>
<feature type="compositionally biased region" description="Polar residues" evidence="1">
    <location>
        <begin position="288"/>
        <end position="311"/>
    </location>
</feature>